<dbReference type="VEuPathDB" id="FungiDB:CDV56_100859"/>
<feature type="region of interest" description="Disordered" evidence="1">
    <location>
        <begin position="169"/>
        <end position="248"/>
    </location>
</feature>
<dbReference type="RefSeq" id="XP_026610018.1">
    <property type="nucleotide sequence ID" value="XM_026754478.1"/>
</dbReference>
<evidence type="ECO:0000313" key="2">
    <source>
        <dbReference type="EMBL" id="RHZ43838.1"/>
    </source>
</evidence>
<proteinExistence type="predicted"/>
<accession>A0A397G2P1</accession>
<dbReference type="Pfam" id="PF12511">
    <property type="entry name" value="DUF3716"/>
    <property type="match status" value="1"/>
</dbReference>
<dbReference type="EMBL" id="NKHU02000375">
    <property type="protein sequence ID" value="RHZ43838.1"/>
    <property type="molecule type" value="Genomic_DNA"/>
</dbReference>
<evidence type="ECO:0000313" key="3">
    <source>
        <dbReference type="Proteomes" id="UP000215305"/>
    </source>
</evidence>
<protein>
    <submittedName>
        <fullName evidence="2">Uncharacterized protein</fullName>
    </submittedName>
</protein>
<sequence>MTSSDVPQAFDKNRVEAFKLALADFPDGLTKTVDFDAIRLLDKVRDHNDDWSTNSRAQPVAAPLTAPQQRSAALLHQRGEKLSDADCCSRCRDNKGVWQSCVVAPIYQNKALHSYACTNCIYYKRPSDCSLRSNFQEKGGSAWVSTSTETVLQRGGLLAAITQDRLEQAQQERAQRERAQRERAQRERAQRERAQRERAQRERAQQERAHKRRERESELETLPRSGRRTEVSVVVHSPGPVAKRSKTTGRTLGWSKKLLKSDELEPVITVIAEMQAFLALLIAHKDELVMKNEDGFSDSSSESDALHSSEEEYDSDL</sequence>
<dbReference type="InterPro" id="IPR022190">
    <property type="entry name" value="DUF3716"/>
</dbReference>
<evidence type="ECO:0000256" key="1">
    <source>
        <dbReference type="SAM" id="MobiDB-lite"/>
    </source>
</evidence>
<reference evidence="2" key="1">
    <citation type="submission" date="2018-08" db="EMBL/GenBank/DDBJ databases">
        <title>Draft genome sequence of azole-resistant Aspergillus thermomutatus (Neosartorya pseudofischeri) strain HMR AF 39, isolated from a human nasal aspirate.</title>
        <authorList>
            <person name="Parent-Michaud M."/>
            <person name="Dufresne P.J."/>
            <person name="Fournier E."/>
            <person name="Martineau C."/>
            <person name="Moreira S."/>
            <person name="Perkins V."/>
            <person name="De Repentigny L."/>
            <person name="Dufresne S.F."/>
        </authorList>
    </citation>
    <scope>NUCLEOTIDE SEQUENCE [LARGE SCALE GENOMIC DNA]</scope>
    <source>
        <strain evidence="2">HMR AF 39</strain>
    </source>
</reference>
<dbReference type="AlphaFoldDB" id="A0A397G2P1"/>
<dbReference type="Proteomes" id="UP000215305">
    <property type="component" value="Unassembled WGS sequence"/>
</dbReference>
<name>A0A397G2P1_ASPTH</name>
<dbReference type="OrthoDB" id="4494314at2759"/>
<dbReference type="GeneID" id="38122833"/>
<organism evidence="2 3">
    <name type="scientific">Aspergillus thermomutatus</name>
    <name type="common">Neosartorya pseudofischeri</name>
    <dbReference type="NCBI Taxonomy" id="41047"/>
    <lineage>
        <taxon>Eukaryota</taxon>
        <taxon>Fungi</taxon>
        <taxon>Dikarya</taxon>
        <taxon>Ascomycota</taxon>
        <taxon>Pezizomycotina</taxon>
        <taxon>Eurotiomycetes</taxon>
        <taxon>Eurotiomycetidae</taxon>
        <taxon>Eurotiales</taxon>
        <taxon>Aspergillaceae</taxon>
        <taxon>Aspergillus</taxon>
        <taxon>Aspergillus subgen. Fumigati</taxon>
    </lineage>
</organism>
<comment type="caution">
    <text evidence="2">The sequence shown here is derived from an EMBL/GenBank/DDBJ whole genome shotgun (WGS) entry which is preliminary data.</text>
</comment>
<feature type="compositionally biased region" description="Basic and acidic residues" evidence="1">
    <location>
        <begin position="173"/>
        <end position="218"/>
    </location>
</feature>
<feature type="region of interest" description="Disordered" evidence="1">
    <location>
        <begin position="293"/>
        <end position="317"/>
    </location>
</feature>
<keyword evidence="3" id="KW-1185">Reference proteome</keyword>
<gene>
    <name evidence="2" type="ORF">CDV56_100859</name>
</gene>